<protein>
    <recommendedName>
        <fullName evidence="2">Fungal-type protein kinase domain-containing protein</fullName>
    </recommendedName>
</protein>
<feature type="compositionally biased region" description="Polar residues" evidence="1">
    <location>
        <begin position="333"/>
        <end position="342"/>
    </location>
</feature>
<dbReference type="InterPro" id="IPR040976">
    <property type="entry name" value="Pkinase_fungal"/>
</dbReference>
<comment type="caution">
    <text evidence="3">The sequence shown here is derived from an EMBL/GenBank/DDBJ whole genome shotgun (WGS) entry which is preliminary data.</text>
</comment>
<gene>
    <name evidence="3" type="ORF">RDB_LOCUS196718</name>
</gene>
<evidence type="ECO:0000259" key="2">
    <source>
        <dbReference type="Pfam" id="PF17667"/>
    </source>
</evidence>
<dbReference type="AlphaFoldDB" id="A0A8H3H2V5"/>
<proteinExistence type="predicted"/>
<dbReference type="PROSITE" id="PS00109">
    <property type="entry name" value="PROTEIN_KINASE_TYR"/>
    <property type="match status" value="1"/>
</dbReference>
<dbReference type="Pfam" id="PF17667">
    <property type="entry name" value="Pkinase_fungal"/>
    <property type="match status" value="1"/>
</dbReference>
<dbReference type="GO" id="GO:0004672">
    <property type="term" value="F:protein kinase activity"/>
    <property type="evidence" value="ECO:0007669"/>
    <property type="project" value="InterPro"/>
</dbReference>
<sequence length="389" mass="43804">MSSASRDSVGHPSDTLNSPEEGYRDVRYLSGHPRQNYLIVFEEIGEPVHELHQFTRVFTAIQGAWEGLHAIHLDECVHRDVSSGNVLLVPASELKGLNERGVIMDLEYGKKINDTKAPHDVRTGTAAFMATEVAFMEHHRLTELRATDPGVSSVEALELEAKQEMEQIVNYPSDVPSLVPSLPPFRHNPLHDTESISWLCIWMMFYLAPSGVNGTEQLNSYREAFGNRQAKRSFFCTPGVFEKHTSQLRKLRELQPLVAQMRSWVKALNRLYKLSYEKQNNLGASLTMIQIDPEIINVSYTLGQGFLQCLLDASKKITTEFVPLALVPKDNLTQTTSRGNAENSRESNKQKQGSPFVMPPPTSRHSKKRRDVTFVLALLEVVVVLIIPK</sequence>
<feature type="region of interest" description="Disordered" evidence="1">
    <location>
        <begin position="333"/>
        <end position="366"/>
    </location>
</feature>
<evidence type="ECO:0000256" key="1">
    <source>
        <dbReference type="SAM" id="MobiDB-lite"/>
    </source>
</evidence>
<dbReference type="SUPFAM" id="SSF56112">
    <property type="entry name" value="Protein kinase-like (PK-like)"/>
    <property type="match status" value="1"/>
</dbReference>
<feature type="region of interest" description="Disordered" evidence="1">
    <location>
        <begin position="1"/>
        <end position="23"/>
    </location>
</feature>
<dbReference type="Proteomes" id="UP000663841">
    <property type="component" value="Unassembled WGS sequence"/>
</dbReference>
<accession>A0A8H3H2V5</accession>
<evidence type="ECO:0000313" key="3">
    <source>
        <dbReference type="EMBL" id="CAE6477679.1"/>
    </source>
</evidence>
<reference evidence="3" key="1">
    <citation type="submission" date="2021-01" db="EMBL/GenBank/DDBJ databases">
        <authorList>
            <person name="Kaushik A."/>
        </authorList>
    </citation>
    <scope>NUCLEOTIDE SEQUENCE</scope>
    <source>
        <strain evidence="3">AG3-T5</strain>
    </source>
</reference>
<dbReference type="Gene3D" id="1.10.510.10">
    <property type="entry name" value="Transferase(Phosphotransferase) domain 1"/>
    <property type="match status" value="1"/>
</dbReference>
<dbReference type="EMBL" id="CAJMWW010000641">
    <property type="protein sequence ID" value="CAE6477679.1"/>
    <property type="molecule type" value="Genomic_DNA"/>
</dbReference>
<feature type="domain" description="Fungal-type protein kinase" evidence="2">
    <location>
        <begin position="34"/>
        <end position="203"/>
    </location>
</feature>
<dbReference type="InterPro" id="IPR008266">
    <property type="entry name" value="Tyr_kinase_AS"/>
</dbReference>
<dbReference type="PANTHER" id="PTHR38248">
    <property type="entry name" value="FUNK1 6"/>
    <property type="match status" value="1"/>
</dbReference>
<dbReference type="PANTHER" id="PTHR38248:SF2">
    <property type="entry name" value="FUNK1 11"/>
    <property type="match status" value="1"/>
</dbReference>
<evidence type="ECO:0000313" key="4">
    <source>
        <dbReference type="Proteomes" id="UP000663841"/>
    </source>
</evidence>
<name>A0A8H3H2V5_9AGAM</name>
<organism evidence="3 4">
    <name type="scientific">Rhizoctonia solani</name>
    <dbReference type="NCBI Taxonomy" id="456999"/>
    <lineage>
        <taxon>Eukaryota</taxon>
        <taxon>Fungi</taxon>
        <taxon>Dikarya</taxon>
        <taxon>Basidiomycota</taxon>
        <taxon>Agaricomycotina</taxon>
        <taxon>Agaricomycetes</taxon>
        <taxon>Cantharellales</taxon>
        <taxon>Ceratobasidiaceae</taxon>
        <taxon>Rhizoctonia</taxon>
    </lineage>
</organism>
<dbReference type="InterPro" id="IPR011009">
    <property type="entry name" value="Kinase-like_dom_sf"/>
</dbReference>